<dbReference type="Proteomes" id="UP000649617">
    <property type="component" value="Unassembled WGS sequence"/>
</dbReference>
<evidence type="ECO:0000313" key="2">
    <source>
        <dbReference type="Proteomes" id="UP000649617"/>
    </source>
</evidence>
<dbReference type="InterPro" id="IPR029058">
    <property type="entry name" value="AB_hydrolase_fold"/>
</dbReference>
<name>A0A812IZ49_SYMPI</name>
<accession>A0A812IZ49</accession>
<protein>
    <submittedName>
        <fullName evidence="1">UCHL3 protein</fullName>
    </submittedName>
</protein>
<dbReference type="EMBL" id="CAJNIZ010001283">
    <property type="protein sequence ID" value="CAE7187615.1"/>
    <property type="molecule type" value="Genomic_DNA"/>
</dbReference>
<evidence type="ECO:0000313" key="1">
    <source>
        <dbReference type="EMBL" id="CAE7187615.1"/>
    </source>
</evidence>
<dbReference type="AlphaFoldDB" id="A0A812IZ49"/>
<gene>
    <name evidence="1" type="primary">UCHL3</name>
    <name evidence="1" type="ORF">SPIL2461_LOCUS1340</name>
</gene>
<comment type="caution">
    <text evidence="1">The sequence shown here is derived from an EMBL/GenBank/DDBJ whole genome shotgun (WGS) entry which is preliminary data.</text>
</comment>
<dbReference type="OrthoDB" id="19657at2759"/>
<proteinExistence type="predicted"/>
<dbReference type="Gene3D" id="3.40.50.1820">
    <property type="entry name" value="alpha/beta hydrolase"/>
    <property type="match status" value="1"/>
</dbReference>
<keyword evidence="2" id="KW-1185">Reference proteome</keyword>
<reference evidence="1" key="1">
    <citation type="submission" date="2021-02" db="EMBL/GenBank/DDBJ databases">
        <authorList>
            <person name="Dougan E. K."/>
            <person name="Rhodes N."/>
            <person name="Thang M."/>
            <person name="Chan C."/>
        </authorList>
    </citation>
    <scope>NUCLEOTIDE SEQUENCE</scope>
</reference>
<dbReference type="SUPFAM" id="SSF53474">
    <property type="entry name" value="alpha/beta-Hydrolases"/>
    <property type="match status" value="1"/>
</dbReference>
<sequence length="82" mass="8668">MQAHQCLITAPPAPDLVEEISRGDVPLLLWHGRQDKVIPISDAVANLKRAEAVGVMSLLLVIPDGGHVPMSQGGAKRAKLLG</sequence>
<organism evidence="1 2">
    <name type="scientific">Symbiodinium pilosum</name>
    <name type="common">Dinoflagellate</name>
    <dbReference type="NCBI Taxonomy" id="2952"/>
    <lineage>
        <taxon>Eukaryota</taxon>
        <taxon>Sar</taxon>
        <taxon>Alveolata</taxon>
        <taxon>Dinophyceae</taxon>
        <taxon>Suessiales</taxon>
        <taxon>Symbiodiniaceae</taxon>
        <taxon>Symbiodinium</taxon>
    </lineage>
</organism>